<dbReference type="InterPro" id="IPR011701">
    <property type="entry name" value="MFS"/>
</dbReference>
<dbReference type="PANTHER" id="PTHR43129">
    <property type="entry name" value="FOSMIDOMYCIN RESISTANCE PROTEIN"/>
    <property type="match status" value="1"/>
</dbReference>
<keyword evidence="1 4" id="KW-0812">Transmembrane</keyword>
<feature type="transmembrane region" description="Helical" evidence="4">
    <location>
        <begin position="331"/>
        <end position="349"/>
    </location>
</feature>
<evidence type="ECO:0000313" key="6">
    <source>
        <dbReference type="EMBL" id="CAE37068.1"/>
    </source>
</evidence>
<proteinExistence type="predicted"/>
<feature type="transmembrane region" description="Helical" evidence="4">
    <location>
        <begin position="393"/>
        <end position="414"/>
    </location>
</feature>
<feature type="transmembrane region" description="Helical" evidence="4">
    <location>
        <begin position="355"/>
        <end position="372"/>
    </location>
</feature>
<evidence type="ECO:0000256" key="2">
    <source>
        <dbReference type="ARBA" id="ARBA00022989"/>
    </source>
</evidence>
<dbReference type="InterPro" id="IPR036259">
    <property type="entry name" value="MFS_trans_sf"/>
</dbReference>
<organism evidence="6 7">
    <name type="scientific">Bordetella parapertussis (strain 12822 / ATCC BAA-587 / NCTC 13253)</name>
    <dbReference type="NCBI Taxonomy" id="257311"/>
    <lineage>
        <taxon>Bacteria</taxon>
        <taxon>Pseudomonadati</taxon>
        <taxon>Pseudomonadota</taxon>
        <taxon>Betaproteobacteria</taxon>
        <taxon>Burkholderiales</taxon>
        <taxon>Alcaligenaceae</taxon>
        <taxon>Bordetella</taxon>
    </lineage>
</organism>
<feature type="transmembrane region" description="Helical" evidence="4">
    <location>
        <begin position="178"/>
        <end position="201"/>
    </location>
</feature>
<evidence type="ECO:0000256" key="3">
    <source>
        <dbReference type="ARBA" id="ARBA00023136"/>
    </source>
</evidence>
<feature type="transmembrane region" description="Helical" evidence="4">
    <location>
        <begin position="118"/>
        <end position="134"/>
    </location>
</feature>
<sequence length="448" mass="46133">MAGWFAAAAFWRPRSAAAIGALRSCPRRGAVMAMNSETAVLDSPALRRRDWQIILLIGVAHSSSHFFQLVLPSLYVSLGTEFGLDFARLGLLVSVFYVVSGLGQASSGFVVDRIGARPVLWFGLACFVLSAVLIGAVSGYAMLMLAAAIGGIGNSVFHPADYSIINHRVSPPRLGHAFSLHGLTGNLGWALTPVFITTITLLASWRVAAFSAAALVAVVLLMTVIGRDLLGGAAPAEAGGKSAARPAAQESVWQTLAALLARPALWGAFLFFACTSIALSSVQNYTIPLLGQLYDLSKVAASSALSGYMVASALGMAAGGFLVSANPRTELTVTAALIMAGLTLVVLAMGWVPAGWAALVVGLAGFCSGVAAPSRDMLIRRVTPKGATGSVYGLVYSGMDVGSALGPLGFGLLLDAGMAHGPWVGAGVAFAAAALLAQWIAMQARRTA</sequence>
<feature type="domain" description="Major facilitator superfamily (MFS) profile" evidence="5">
    <location>
        <begin position="53"/>
        <end position="445"/>
    </location>
</feature>
<dbReference type="Gene3D" id="1.20.1250.20">
    <property type="entry name" value="MFS general substrate transporter like domains"/>
    <property type="match status" value="2"/>
</dbReference>
<evidence type="ECO:0000256" key="1">
    <source>
        <dbReference type="ARBA" id="ARBA00022692"/>
    </source>
</evidence>
<dbReference type="InterPro" id="IPR020846">
    <property type="entry name" value="MFS_dom"/>
</dbReference>
<evidence type="ECO:0000256" key="4">
    <source>
        <dbReference type="SAM" id="Phobius"/>
    </source>
</evidence>
<keyword evidence="3 4" id="KW-0472">Membrane</keyword>
<dbReference type="AlphaFoldDB" id="Q7W9J2"/>
<dbReference type="GO" id="GO:0022857">
    <property type="term" value="F:transmembrane transporter activity"/>
    <property type="evidence" value="ECO:0007669"/>
    <property type="project" value="InterPro"/>
</dbReference>
<feature type="transmembrane region" description="Helical" evidence="4">
    <location>
        <begin position="207"/>
        <end position="225"/>
    </location>
</feature>
<dbReference type="PANTHER" id="PTHR43129:SF1">
    <property type="entry name" value="FOSMIDOMYCIN RESISTANCE PROTEIN"/>
    <property type="match status" value="1"/>
</dbReference>
<name>Q7W9J2_BORPA</name>
<reference evidence="6 7" key="1">
    <citation type="journal article" date="2003" name="Nat. Genet.">
        <title>Comparative analysis of the genome sequences of Bordetella pertussis, Bordetella parapertussis and Bordetella bronchiseptica.</title>
        <authorList>
            <person name="Parkhill J."/>
            <person name="Sebaihia M."/>
            <person name="Preston A."/>
            <person name="Murphy L.D."/>
            <person name="Thomson N.R."/>
            <person name="Harris D.E."/>
            <person name="Holden M.T.G."/>
            <person name="Churcher C.M."/>
            <person name="Bentley S.D."/>
            <person name="Mungall K.L."/>
            <person name="Cerdeno-Tarraga A.-M."/>
            <person name="Temple L."/>
            <person name="James K.D."/>
            <person name="Harris B."/>
            <person name="Quail M.A."/>
            <person name="Achtman M."/>
            <person name="Atkin R."/>
            <person name="Baker S."/>
            <person name="Basham D."/>
            <person name="Bason N."/>
            <person name="Cherevach I."/>
            <person name="Chillingworth T."/>
            <person name="Collins M."/>
            <person name="Cronin A."/>
            <person name="Davis P."/>
            <person name="Doggett J."/>
            <person name="Feltwell T."/>
            <person name="Goble A."/>
            <person name="Hamlin N."/>
            <person name="Hauser H."/>
            <person name="Holroyd S."/>
            <person name="Jagels K."/>
            <person name="Leather S."/>
            <person name="Moule S."/>
            <person name="Norberczak H."/>
            <person name="O'Neil S."/>
            <person name="Ormond D."/>
            <person name="Price C."/>
            <person name="Rabbinowitsch E."/>
            <person name="Rutter S."/>
            <person name="Sanders M."/>
            <person name="Saunders D."/>
            <person name="Seeger K."/>
            <person name="Sharp S."/>
            <person name="Simmonds M."/>
            <person name="Skelton J."/>
            <person name="Squares R."/>
            <person name="Squares S."/>
            <person name="Stevens K."/>
            <person name="Unwin L."/>
            <person name="Whitehead S."/>
            <person name="Barrell B.G."/>
            <person name="Maskell D.J."/>
        </authorList>
    </citation>
    <scope>NUCLEOTIDE SEQUENCE [LARGE SCALE GENOMIC DNA]</scope>
    <source>
        <strain evidence="6 7">12822 / ATCC BAA-587 / NCTC 13253</strain>
    </source>
</reference>
<dbReference type="SUPFAM" id="SSF103473">
    <property type="entry name" value="MFS general substrate transporter"/>
    <property type="match status" value="1"/>
</dbReference>
<gene>
    <name evidence="6" type="ordered locus">BPP1767</name>
</gene>
<keyword evidence="2 4" id="KW-1133">Transmembrane helix</keyword>
<evidence type="ECO:0000313" key="7">
    <source>
        <dbReference type="Proteomes" id="UP000001421"/>
    </source>
</evidence>
<feature type="transmembrane region" description="Helical" evidence="4">
    <location>
        <begin position="53"/>
        <end position="71"/>
    </location>
</feature>
<dbReference type="EMBL" id="BX640428">
    <property type="protein sequence ID" value="CAE37068.1"/>
    <property type="molecule type" value="Genomic_DNA"/>
</dbReference>
<dbReference type="GO" id="GO:0005886">
    <property type="term" value="C:plasma membrane"/>
    <property type="evidence" value="ECO:0007669"/>
    <property type="project" value="TreeGrafter"/>
</dbReference>
<dbReference type="PROSITE" id="PS50850">
    <property type="entry name" value="MFS"/>
    <property type="match status" value="1"/>
</dbReference>
<dbReference type="Pfam" id="PF07690">
    <property type="entry name" value="MFS_1"/>
    <property type="match status" value="1"/>
</dbReference>
<feature type="transmembrane region" description="Helical" evidence="4">
    <location>
        <begin position="140"/>
        <end position="157"/>
    </location>
</feature>
<dbReference type="KEGG" id="bpa:BPP1767"/>
<feature type="transmembrane region" description="Helical" evidence="4">
    <location>
        <begin position="305"/>
        <end position="324"/>
    </location>
</feature>
<feature type="transmembrane region" description="Helical" evidence="4">
    <location>
        <begin position="420"/>
        <end position="441"/>
    </location>
</feature>
<accession>Q7W9J2</accession>
<protein>
    <submittedName>
        <fullName evidence="6">Transmembrane transport protein</fullName>
    </submittedName>
</protein>
<dbReference type="HOGENOM" id="CLU_052485_1_0_4"/>
<feature type="transmembrane region" description="Helical" evidence="4">
    <location>
        <begin position="264"/>
        <end position="285"/>
    </location>
</feature>
<evidence type="ECO:0000259" key="5">
    <source>
        <dbReference type="PROSITE" id="PS50850"/>
    </source>
</evidence>
<dbReference type="Proteomes" id="UP000001421">
    <property type="component" value="Chromosome"/>
</dbReference>
<feature type="transmembrane region" description="Helical" evidence="4">
    <location>
        <begin position="91"/>
        <end position="111"/>
    </location>
</feature>